<dbReference type="SUPFAM" id="SSF53850">
    <property type="entry name" value="Periplasmic binding protein-like II"/>
    <property type="match status" value="1"/>
</dbReference>
<evidence type="ECO:0000259" key="5">
    <source>
        <dbReference type="PROSITE" id="PS50931"/>
    </source>
</evidence>
<comment type="caution">
    <text evidence="6">The sequence shown here is derived from an EMBL/GenBank/DDBJ whole genome shotgun (WGS) entry which is preliminary data.</text>
</comment>
<protein>
    <submittedName>
        <fullName evidence="6">LysR family transcriptional regulator</fullName>
    </submittedName>
</protein>
<dbReference type="Gene3D" id="3.40.190.290">
    <property type="match status" value="1"/>
</dbReference>
<evidence type="ECO:0000256" key="1">
    <source>
        <dbReference type="ARBA" id="ARBA00009437"/>
    </source>
</evidence>
<comment type="similarity">
    <text evidence="1">Belongs to the LysR transcriptional regulatory family.</text>
</comment>
<keyword evidence="4" id="KW-0804">Transcription</keyword>
<proteinExistence type="inferred from homology"/>
<name>A0ABT4GF40_9BACL</name>
<dbReference type="InterPro" id="IPR036390">
    <property type="entry name" value="WH_DNA-bd_sf"/>
</dbReference>
<dbReference type="InterPro" id="IPR000847">
    <property type="entry name" value="LysR_HTH_N"/>
</dbReference>
<dbReference type="PANTHER" id="PTHR30419">
    <property type="entry name" value="HTH-TYPE TRANSCRIPTIONAL REGULATOR YBHD"/>
    <property type="match status" value="1"/>
</dbReference>
<keyword evidence="3" id="KW-0238">DNA-binding</keyword>
<dbReference type="SUPFAM" id="SSF46785">
    <property type="entry name" value="Winged helix' DNA-binding domain"/>
    <property type="match status" value="1"/>
</dbReference>
<gene>
    <name evidence="6" type="ORF">M5X19_18070</name>
</gene>
<dbReference type="CDD" id="cd08438">
    <property type="entry name" value="PBP2_CidR"/>
    <property type="match status" value="1"/>
</dbReference>
<dbReference type="InterPro" id="IPR036388">
    <property type="entry name" value="WH-like_DNA-bd_sf"/>
</dbReference>
<dbReference type="PANTHER" id="PTHR30419:SF8">
    <property type="entry name" value="NITROGEN ASSIMILATION TRANSCRIPTIONAL ACTIVATOR-RELATED"/>
    <property type="match status" value="1"/>
</dbReference>
<evidence type="ECO:0000313" key="6">
    <source>
        <dbReference type="EMBL" id="MCY9694795.1"/>
    </source>
</evidence>
<dbReference type="InterPro" id="IPR005119">
    <property type="entry name" value="LysR_subst-bd"/>
</dbReference>
<keyword evidence="7" id="KW-1185">Reference proteome</keyword>
<dbReference type="Pfam" id="PF00126">
    <property type="entry name" value="HTH_1"/>
    <property type="match status" value="1"/>
</dbReference>
<dbReference type="InterPro" id="IPR050950">
    <property type="entry name" value="HTH-type_LysR_regulators"/>
</dbReference>
<dbReference type="PROSITE" id="PS50931">
    <property type="entry name" value="HTH_LYSR"/>
    <property type="match status" value="1"/>
</dbReference>
<evidence type="ECO:0000256" key="3">
    <source>
        <dbReference type="ARBA" id="ARBA00023125"/>
    </source>
</evidence>
<evidence type="ECO:0000256" key="4">
    <source>
        <dbReference type="ARBA" id="ARBA00023163"/>
    </source>
</evidence>
<keyword evidence="2" id="KW-0805">Transcription regulation</keyword>
<feature type="domain" description="HTH lysR-type" evidence="5">
    <location>
        <begin position="1"/>
        <end position="58"/>
    </location>
</feature>
<dbReference type="Pfam" id="PF03466">
    <property type="entry name" value="LysR_substrate"/>
    <property type="match status" value="1"/>
</dbReference>
<dbReference type="EMBL" id="JAMDMX010000055">
    <property type="protein sequence ID" value="MCY9694795.1"/>
    <property type="molecule type" value="Genomic_DNA"/>
</dbReference>
<dbReference type="RefSeq" id="WP_268616352.1">
    <property type="nucleotide sequence ID" value="NZ_JAMDMX010000055.1"/>
</dbReference>
<reference evidence="6 7" key="1">
    <citation type="submission" date="2022-05" db="EMBL/GenBank/DDBJ databases">
        <title>Genome Sequencing of Bee-Associated Microbes.</title>
        <authorList>
            <person name="Dunlap C."/>
        </authorList>
    </citation>
    <scope>NUCLEOTIDE SEQUENCE [LARGE SCALE GENOMIC DNA]</scope>
    <source>
        <strain evidence="6 7">NRRL B-14421</strain>
    </source>
</reference>
<accession>A0ABT4GF40</accession>
<dbReference type="PRINTS" id="PR00039">
    <property type="entry name" value="HTHLYSR"/>
</dbReference>
<evidence type="ECO:0000256" key="2">
    <source>
        <dbReference type="ARBA" id="ARBA00023015"/>
    </source>
</evidence>
<evidence type="ECO:0000313" key="7">
    <source>
        <dbReference type="Proteomes" id="UP001527099"/>
    </source>
</evidence>
<organism evidence="6 7">
    <name type="scientific">Paenibacillus alginolyticus</name>
    <dbReference type="NCBI Taxonomy" id="59839"/>
    <lineage>
        <taxon>Bacteria</taxon>
        <taxon>Bacillati</taxon>
        <taxon>Bacillota</taxon>
        <taxon>Bacilli</taxon>
        <taxon>Bacillales</taxon>
        <taxon>Paenibacillaceae</taxon>
        <taxon>Paenibacillus</taxon>
    </lineage>
</organism>
<sequence length="296" mass="33223">MDLRQLTYLLEIAKHMNFTKAAEALHLSQPTLSKMVKNIEEELGVSLFDRSGKYVQLTDSGEIAVQQIQVIVQAVQDLHHLLDDVSNLKKGTITIGLPPVVGSVFFTRVIAKFQIKHPNIHFQLVEEGAKNVENLVQNRKLDLGVVVGPVDTSNFETLPFIYQKLALIIHRSHPLAEQSSVSLQQLRNEPFILFPSGYAVRNHVIHACRSIGFDPSVVYESSQWDLLAEMVASNAGISIIPETICSKITCPEVLTLPLVEPSIPWNLVIIWPKDHYVSYAMREFISFSQELSETES</sequence>
<dbReference type="Gene3D" id="1.10.10.10">
    <property type="entry name" value="Winged helix-like DNA-binding domain superfamily/Winged helix DNA-binding domain"/>
    <property type="match status" value="1"/>
</dbReference>
<dbReference type="Proteomes" id="UP001527099">
    <property type="component" value="Unassembled WGS sequence"/>
</dbReference>